<feature type="domain" description="C2H2-type" evidence="7">
    <location>
        <begin position="7"/>
        <end position="37"/>
    </location>
</feature>
<dbReference type="PANTHER" id="PTHR23057">
    <property type="entry name" value="JUXTAPOSED WITH ANOTHER ZINC FINGER PROTEIN 1"/>
    <property type="match status" value="1"/>
</dbReference>
<dbReference type="SMART" id="SM00355">
    <property type="entry name" value="ZnF_C2H2"/>
    <property type="match status" value="3"/>
</dbReference>
<proteinExistence type="predicted"/>
<feature type="compositionally biased region" description="Low complexity" evidence="6">
    <location>
        <begin position="70"/>
        <end position="81"/>
    </location>
</feature>
<dbReference type="AlphaFoldDB" id="A0A6J8BDV0"/>
<dbReference type="PANTHER" id="PTHR23057:SF0">
    <property type="entry name" value="JUXTAPOSED WITH ANOTHER ZINC FINGER PROTEIN 1"/>
    <property type="match status" value="1"/>
</dbReference>
<gene>
    <name evidence="8" type="ORF">MCOR_17946</name>
</gene>
<dbReference type="InterPro" id="IPR036236">
    <property type="entry name" value="Znf_C2H2_sf"/>
</dbReference>
<keyword evidence="2" id="KW-0677">Repeat</keyword>
<dbReference type="OrthoDB" id="3269380at2759"/>
<dbReference type="GO" id="GO:0005634">
    <property type="term" value="C:nucleus"/>
    <property type="evidence" value="ECO:0007669"/>
    <property type="project" value="TreeGrafter"/>
</dbReference>
<reference evidence="8 9" key="1">
    <citation type="submission" date="2020-06" db="EMBL/GenBank/DDBJ databases">
        <authorList>
            <person name="Li R."/>
            <person name="Bekaert M."/>
        </authorList>
    </citation>
    <scope>NUCLEOTIDE SEQUENCE [LARGE SCALE GENOMIC DNA]</scope>
    <source>
        <strain evidence="9">wild</strain>
    </source>
</reference>
<dbReference type="EMBL" id="CACVKT020003176">
    <property type="protein sequence ID" value="CAC5382085.1"/>
    <property type="molecule type" value="Genomic_DNA"/>
</dbReference>
<evidence type="ECO:0000256" key="6">
    <source>
        <dbReference type="SAM" id="MobiDB-lite"/>
    </source>
</evidence>
<name>A0A6J8BDV0_MYTCO</name>
<evidence type="ECO:0000313" key="9">
    <source>
        <dbReference type="Proteomes" id="UP000507470"/>
    </source>
</evidence>
<dbReference type="InterPro" id="IPR051580">
    <property type="entry name" value="ZnF-Chromatin_assoc"/>
</dbReference>
<keyword evidence="9" id="KW-1185">Reference proteome</keyword>
<keyword evidence="1" id="KW-0479">Metal-binding</keyword>
<evidence type="ECO:0000313" key="8">
    <source>
        <dbReference type="EMBL" id="CAC5382085.1"/>
    </source>
</evidence>
<evidence type="ECO:0000256" key="2">
    <source>
        <dbReference type="ARBA" id="ARBA00022737"/>
    </source>
</evidence>
<feature type="compositionally biased region" description="Acidic residues" evidence="6">
    <location>
        <begin position="87"/>
        <end position="102"/>
    </location>
</feature>
<dbReference type="Gene3D" id="3.30.160.60">
    <property type="entry name" value="Classic Zinc Finger"/>
    <property type="match status" value="2"/>
</dbReference>
<dbReference type="Proteomes" id="UP000507470">
    <property type="component" value="Unassembled WGS sequence"/>
</dbReference>
<evidence type="ECO:0000259" key="7">
    <source>
        <dbReference type="PROSITE" id="PS50157"/>
    </source>
</evidence>
<dbReference type="InterPro" id="IPR013087">
    <property type="entry name" value="Znf_C2H2_type"/>
</dbReference>
<dbReference type="PROSITE" id="PS50157">
    <property type="entry name" value="ZINC_FINGER_C2H2_2"/>
    <property type="match status" value="1"/>
</dbReference>
<evidence type="ECO:0000256" key="3">
    <source>
        <dbReference type="ARBA" id="ARBA00022771"/>
    </source>
</evidence>
<dbReference type="SUPFAM" id="SSF57667">
    <property type="entry name" value="beta-beta-alpha zinc fingers"/>
    <property type="match status" value="1"/>
</dbReference>
<dbReference type="PROSITE" id="PS00028">
    <property type="entry name" value="ZINC_FINGER_C2H2_1"/>
    <property type="match status" value="2"/>
</dbReference>
<evidence type="ECO:0000256" key="4">
    <source>
        <dbReference type="ARBA" id="ARBA00022833"/>
    </source>
</evidence>
<keyword evidence="4" id="KW-0862">Zinc</keyword>
<evidence type="ECO:0000256" key="5">
    <source>
        <dbReference type="PROSITE-ProRule" id="PRU00042"/>
    </source>
</evidence>
<sequence length="300" mass="33677">MAVFLINECKYLGCGLEFQSLGDLIRHIEDTHIETDPSQLEHQELEQPQSLAPSYILRFYTDADLKCKVRPVSPSSSLRSSTPIGSELDEEDLQTDGYESDDSVSSSQELTAPLILSMLTRNPGECDKPIVCPIPGCKKSYKNINGMKYHARNGHKKDIGFIQKAYKCECGKNYKTLHGLKNHNSNLHSCDSLTMKSVTLTKTKDMLIATQIFAPRVSKKEPAIKHVSMAPNIIRQTSTSCQFTNILKLNKDISHEKLKSPVLSMNSMLISEDVHVDVMETSFLDEESQSFITSEQARFQ</sequence>
<keyword evidence="3 5" id="KW-0863">Zinc-finger</keyword>
<dbReference type="GO" id="GO:0008270">
    <property type="term" value="F:zinc ion binding"/>
    <property type="evidence" value="ECO:0007669"/>
    <property type="project" value="UniProtKB-KW"/>
</dbReference>
<evidence type="ECO:0000256" key="1">
    <source>
        <dbReference type="ARBA" id="ARBA00022723"/>
    </source>
</evidence>
<feature type="region of interest" description="Disordered" evidence="6">
    <location>
        <begin position="70"/>
        <end position="105"/>
    </location>
</feature>
<accession>A0A6J8BDV0</accession>
<protein>
    <submittedName>
        <fullName evidence="8">JAZF1</fullName>
    </submittedName>
</protein>
<organism evidence="8 9">
    <name type="scientific">Mytilus coruscus</name>
    <name type="common">Sea mussel</name>
    <dbReference type="NCBI Taxonomy" id="42192"/>
    <lineage>
        <taxon>Eukaryota</taxon>
        <taxon>Metazoa</taxon>
        <taxon>Spiralia</taxon>
        <taxon>Lophotrochozoa</taxon>
        <taxon>Mollusca</taxon>
        <taxon>Bivalvia</taxon>
        <taxon>Autobranchia</taxon>
        <taxon>Pteriomorphia</taxon>
        <taxon>Mytilida</taxon>
        <taxon>Mytiloidea</taxon>
        <taxon>Mytilidae</taxon>
        <taxon>Mytilinae</taxon>
        <taxon>Mytilus</taxon>
    </lineage>
</organism>